<gene>
    <name evidence="1" type="ORF">KV110_36750</name>
</gene>
<protein>
    <submittedName>
        <fullName evidence="1">Uncharacterized protein</fullName>
    </submittedName>
</protein>
<organism evidence="1 2">
    <name type="scientific">Nocardia iowensis</name>
    <dbReference type="NCBI Taxonomy" id="204891"/>
    <lineage>
        <taxon>Bacteria</taxon>
        <taxon>Bacillati</taxon>
        <taxon>Actinomycetota</taxon>
        <taxon>Actinomycetes</taxon>
        <taxon>Mycobacteriales</taxon>
        <taxon>Nocardiaceae</taxon>
        <taxon>Nocardia</taxon>
    </lineage>
</organism>
<evidence type="ECO:0000313" key="1">
    <source>
        <dbReference type="EMBL" id="QXN90855.1"/>
    </source>
</evidence>
<name>A0ABX8RR06_NOCIO</name>
<dbReference type="RefSeq" id="WP_218471721.1">
    <property type="nucleotide sequence ID" value="NZ_BAABJN010000006.1"/>
</dbReference>
<dbReference type="Proteomes" id="UP000694257">
    <property type="component" value="Chromosome"/>
</dbReference>
<keyword evidence="2" id="KW-1185">Reference proteome</keyword>
<reference evidence="1 2" key="1">
    <citation type="submission" date="2021-07" db="EMBL/GenBank/DDBJ databases">
        <title>Whole Genome Sequence of Nocardia Iowensis.</title>
        <authorList>
            <person name="Lamm A."/>
            <person name="Collins-Fairclough A.M."/>
            <person name="Bunk B."/>
            <person name="Sproer C."/>
        </authorList>
    </citation>
    <scope>NUCLEOTIDE SEQUENCE [LARGE SCALE GENOMIC DNA]</scope>
    <source>
        <strain evidence="1 2">NRRL 5646</strain>
    </source>
</reference>
<dbReference type="EMBL" id="CP078145">
    <property type="protein sequence ID" value="QXN90855.1"/>
    <property type="molecule type" value="Genomic_DNA"/>
</dbReference>
<sequence>MAVNVVLDKALDKAYENKSLNEILSAPPSALAGLTEEHDKQLLAALKIKTIADLANNKYFRLAATLADLAAKEGA</sequence>
<proteinExistence type="predicted"/>
<accession>A0ABX8RR06</accession>
<evidence type="ECO:0000313" key="2">
    <source>
        <dbReference type="Proteomes" id="UP000694257"/>
    </source>
</evidence>